<dbReference type="AlphaFoldDB" id="A0A0S2I253"/>
<dbReference type="RefSeq" id="WP_057953811.1">
    <property type="nucleotide sequence ID" value="NZ_CP013118.1"/>
</dbReference>
<dbReference type="Proteomes" id="UP000064893">
    <property type="component" value="Chromosome"/>
</dbReference>
<dbReference type="GO" id="GO:0045493">
    <property type="term" value="P:xylan catabolic process"/>
    <property type="evidence" value="ECO:0007669"/>
    <property type="project" value="UniProtKB-KW"/>
</dbReference>
<dbReference type="SUPFAM" id="SSF49344">
    <property type="entry name" value="CBD9-like"/>
    <property type="match status" value="1"/>
</dbReference>
<dbReference type="NCBIfam" id="TIGR04183">
    <property type="entry name" value="Por_Secre_tail"/>
    <property type="match status" value="1"/>
</dbReference>
<dbReference type="EC" id="3.2.1.8" evidence="4"/>
<sequence precursor="true">MKNFILSFLFIFALVSGAIGQTTLVDFETVSDPFVEPFNLTAYTNGVENPNGDGFVGEAVKSGDAFWGGINIYFGGDIDLSADGDVFTIDFYTEDPGVNDSILFKFQLFNRNGGYETVEVDAYYSDANDPTVGSWKTLEFPIPDSISGSYNQMVIFFGWEYSSDGDVYYYDNIVAPGYNPYGDTDVTFNITDKFNNAGNVQLFIDGTETTLTQTDNVYSATESLASYNITVGQDQGMYEVVYSHDAFGETVRDTTQLIVGNSTGTQEINKIIIVEEEEDGTAFAIDVDGTAPVIDGVIDDVWDNAKMHALQQRSWWGSPTPLYSYYKVMWDISNVYILNYVEDATPQNEGANPWDNDNVELFFDMDQSASDPFDGNDWQIRCVRGLDTWTGSANVDDTWAQDVERAQVEMANNEGYIIEWAIPWTSLGGGFVPLASSEFNFDVIAADDKDGVGGRDYMVSWNTTVDENYFNTAYYGTITLSDMTDETAISDVAPVPGLSLYPNPVADQLYIQAGNPIKEVVVYDVVGRQTNNIKNLNSNSVTLNVGNLGNNAIYIVKIVDNQGNVSSKKITVK</sequence>
<keyword evidence="4" id="KW-0378">Hydrolase</keyword>
<keyword evidence="4" id="KW-0624">Polysaccharide degradation</keyword>
<evidence type="ECO:0000256" key="1">
    <source>
        <dbReference type="SAM" id="SignalP"/>
    </source>
</evidence>
<reference evidence="4 5" key="1">
    <citation type="submission" date="2015-11" db="EMBL/GenBank/DDBJ databases">
        <title>Description and complete genome sequence of a novel strain predominating in hypersaline microbial mats and representing a new family of the Bacteriodetes phylum.</title>
        <authorList>
            <person name="Spring S."/>
            <person name="Bunk B."/>
            <person name="Sproer C."/>
            <person name="Klenk H.-P."/>
        </authorList>
    </citation>
    <scope>NUCLEOTIDE SEQUENCE [LARGE SCALE GENOMIC DNA]</scope>
    <source>
        <strain evidence="4 5">L21-Spi-D4</strain>
    </source>
</reference>
<protein>
    <submittedName>
        <fullName evidence="4">Endo-1,4-beta-xylanase A</fullName>
        <ecNumber evidence="4">3.2.1.8</ecNumber>
    </submittedName>
</protein>
<dbReference type="InterPro" id="IPR010502">
    <property type="entry name" value="Carb-bd_dom_fam9"/>
</dbReference>
<dbReference type="InterPro" id="IPR026444">
    <property type="entry name" value="Secre_tail"/>
</dbReference>
<dbReference type="GO" id="GO:0031176">
    <property type="term" value="F:endo-1,4-beta-xylanase activity"/>
    <property type="evidence" value="ECO:0007669"/>
    <property type="project" value="UniProtKB-EC"/>
</dbReference>
<dbReference type="Pfam" id="PF06452">
    <property type="entry name" value="CBM9_1"/>
    <property type="match status" value="1"/>
</dbReference>
<dbReference type="OrthoDB" id="8737820at2"/>
<organism evidence="4 5">
    <name type="scientific">Salinivirga cyanobacteriivorans</name>
    <dbReference type="NCBI Taxonomy" id="1307839"/>
    <lineage>
        <taxon>Bacteria</taxon>
        <taxon>Pseudomonadati</taxon>
        <taxon>Bacteroidota</taxon>
        <taxon>Bacteroidia</taxon>
        <taxon>Bacteroidales</taxon>
        <taxon>Salinivirgaceae</taxon>
        <taxon>Salinivirga</taxon>
    </lineage>
</organism>
<dbReference type="EMBL" id="CP013118">
    <property type="protein sequence ID" value="ALO16441.1"/>
    <property type="molecule type" value="Genomic_DNA"/>
</dbReference>
<evidence type="ECO:0000259" key="3">
    <source>
        <dbReference type="Pfam" id="PF18962"/>
    </source>
</evidence>
<gene>
    <name evidence="4" type="primary">xynA1</name>
    <name evidence="4" type="ORF">L21SP5_02821</name>
</gene>
<feature type="domain" description="Carbohydrate-binding" evidence="2">
    <location>
        <begin position="294"/>
        <end position="481"/>
    </location>
</feature>
<keyword evidence="4" id="KW-0119">Carbohydrate metabolism</keyword>
<keyword evidence="4" id="KW-0858">Xylan degradation</keyword>
<evidence type="ECO:0000313" key="5">
    <source>
        <dbReference type="Proteomes" id="UP000064893"/>
    </source>
</evidence>
<keyword evidence="1" id="KW-0732">Signal</keyword>
<dbReference type="Gene3D" id="2.60.40.1190">
    <property type="match status" value="1"/>
</dbReference>
<dbReference type="KEGG" id="blq:L21SP5_02821"/>
<feature type="chain" id="PRO_5006599389" evidence="1">
    <location>
        <begin position="19"/>
        <end position="573"/>
    </location>
</feature>
<evidence type="ECO:0000259" key="2">
    <source>
        <dbReference type="Pfam" id="PF06452"/>
    </source>
</evidence>
<dbReference type="STRING" id="1307839.L21SP5_02821"/>
<evidence type="ECO:0000313" key="4">
    <source>
        <dbReference type="EMBL" id="ALO16441.1"/>
    </source>
</evidence>
<dbReference type="Pfam" id="PF18962">
    <property type="entry name" value="Por_Secre_tail"/>
    <property type="match status" value="1"/>
</dbReference>
<accession>A0A0S2I253</accession>
<keyword evidence="4" id="KW-0326">Glycosidase</keyword>
<dbReference type="GO" id="GO:0030246">
    <property type="term" value="F:carbohydrate binding"/>
    <property type="evidence" value="ECO:0007669"/>
    <property type="project" value="InterPro"/>
</dbReference>
<feature type="signal peptide" evidence="1">
    <location>
        <begin position="1"/>
        <end position="18"/>
    </location>
</feature>
<feature type="domain" description="Secretion system C-terminal sorting" evidence="3">
    <location>
        <begin position="500"/>
        <end position="571"/>
    </location>
</feature>
<name>A0A0S2I253_9BACT</name>
<proteinExistence type="predicted"/>
<keyword evidence="5" id="KW-1185">Reference proteome</keyword>